<keyword evidence="14" id="KW-0753">Steroid metabolism</keyword>
<keyword evidence="11" id="KW-1015">Disulfide bond</keyword>
<comment type="similarity">
    <text evidence="2">Belongs to the patched family.</text>
</comment>
<dbReference type="GO" id="GO:0005319">
    <property type="term" value="F:lipid transporter activity"/>
    <property type="evidence" value="ECO:0007669"/>
    <property type="project" value="InterPro"/>
</dbReference>
<dbReference type="InterPro" id="IPR032190">
    <property type="entry name" value="NPC1_N"/>
</dbReference>
<evidence type="ECO:0000256" key="17">
    <source>
        <dbReference type="SAM" id="Phobius"/>
    </source>
</evidence>
<feature type="compositionally biased region" description="Polar residues" evidence="16">
    <location>
        <begin position="323"/>
        <end position="338"/>
    </location>
</feature>
<evidence type="ECO:0000256" key="10">
    <source>
        <dbReference type="ARBA" id="ARBA00023136"/>
    </source>
</evidence>
<feature type="transmembrane region" description="Helical" evidence="17">
    <location>
        <begin position="648"/>
        <end position="669"/>
    </location>
</feature>
<keyword evidence="8" id="KW-0445">Lipid transport</keyword>
<protein>
    <recommendedName>
        <fullName evidence="19">SSD domain-containing protein</fullName>
    </recommendedName>
</protein>
<dbReference type="GO" id="GO:0012505">
    <property type="term" value="C:endomembrane system"/>
    <property type="evidence" value="ECO:0007669"/>
    <property type="project" value="UniProtKB-SubCell"/>
</dbReference>
<dbReference type="FunFam" id="1.20.1640.10:FF:000008">
    <property type="entry name" value="NPC intracellular cholesterol transporter 1"/>
    <property type="match status" value="1"/>
</dbReference>
<dbReference type="InterPro" id="IPR053956">
    <property type="entry name" value="NPC1_MLD"/>
</dbReference>
<proteinExistence type="inferred from homology"/>
<comment type="subcellular location">
    <subcellularLocation>
        <location evidence="1">Endomembrane system</location>
        <topology evidence="1">Multi-pass membrane protein</topology>
    </subcellularLocation>
</comment>
<evidence type="ECO:0000256" key="8">
    <source>
        <dbReference type="ARBA" id="ARBA00023055"/>
    </source>
</evidence>
<sequence>MMPSSDWRYFAKHCRTILFLIVAALLAGCAAQVDRGTCVWYGVCDNKHCADTRPARPASPKTLRILNEICPYFFEDLGNERYTCCDDDQAQILRNGIGTIETMIGRCPSCLINFARQFCDMTCRPDQSKFMKTLQTNSAGAVTNVSYYISDKFTRETYESCRYVLMPLTNTHMVDIVCGKSPDQCTRNDWYTALSNYSPFRIDFRFTNSSKVGQYTPRQMRSFGCNEAPMPNMTRCGCTDCQGSCPVPPVKPPKSPFYIGNIRGEYIIMGIIFLVGAIFFLLIILLCDKDYKKRASKRAVEVRDEVGRRLAGMDGPRNDDESSPLQSKRSSVVSSEQESNIRGPIGVLFKSRRMDQMGMTIDKFWHKLFYNLGKMCARKPWHVLLTGTFISLSLLVGVILLKVTVDPIELWADPRSQSRLEREYYDKTFQPFYRTEQIILHSNLSEVPYEDDDGNTHLLGPVFHFKFLKEVYNLQKQILNISAGGVTLKDICFIPLPSNPVENEGIRSPCTIMSIWSYLGENIDNWEEDSQEFISNILTCLKNPYEQGDCKPSWGGVVLPELALGGFLDRGFVDGKPQYTKANAVILTYIVNNYYNKTLVDPALKWEKAFLNLVSEWNEKERPDFIEISYSAERSVEDELDRSSSSDAVTVLVSYLVMFVYIAIALGHFTKWSRLFIDSKMTLGFGGVVIVLLSVGCSVGFFGYCGLPATLIIIEVIPFLALAVGVDNIFILVHTYMRTERFANESDEEHMGRVLGSIGPSIALTSISESCCFFLGGLSEMPAVRAFALYAAMAILIDFIFQITCFVSLMILDARRQRSNRFDACCCIKGRKVEGSLVFTSITYKFFKKIYVPAIMNKYVRPLIIIFFWGWLCTSLAVLPGMRVGLDQELSMEKSSYLAKYFSDLKTYLSIGPPVYFVVKDSNLNYSDPKIQNLFCSFGGCLVSSLANQVYQSSKVNFSYIATSATSWVDDFIDWSSSPACCRITSNKTFCPHSDDSCALCDKTSGKNRPTPVDFQRYITFFLNDNPDETCTKGGGPTYKQGVQTKFVAKDSAGFERHEVGANYFMAYHSVLKTSEDYFRALRSARVIAKNITETINAELENMHLKQKIEVFPYSIFYVFYEQYLTIWIDTIKNMVVSFLAIFLTTYILLGLDLCSAIIVMITIAMIIINIGGLMYWWSIDLNAVSLVNLVMAVGIAVEFCSHLVHFFTGSAESTRVKRASISLAVMGSSIFAGITLTKFGGIIVLFFSKSQIFQVFYFRMYLGIVLFGAAHGLVFLPVLLSFLGSERNGEKRFGVISRKEEPEGQEEALRETGLERSSSTIGPLPEFSS</sequence>
<feature type="transmembrane region" description="Helical" evidence="17">
    <location>
        <begin position="1261"/>
        <end position="1284"/>
    </location>
</feature>
<evidence type="ECO:0000256" key="11">
    <source>
        <dbReference type="ARBA" id="ARBA00023157"/>
    </source>
</evidence>
<dbReference type="Pfam" id="PF12349">
    <property type="entry name" value="Sterol-sensing"/>
    <property type="match status" value="1"/>
</dbReference>
<feature type="region of interest" description="Disordered" evidence="16">
    <location>
        <begin position="310"/>
        <end position="338"/>
    </location>
</feature>
<feature type="transmembrane region" description="Helical" evidence="17">
    <location>
        <begin position="266"/>
        <end position="287"/>
    </location>
</feature>
<comment type="catalytic activity">
    <reaction evidence="15">
        <text>cholesterol(in) = cholesterol(out)</text>
        <dbReference type="Rhea" id="RHEA:39747"/>
        <dbReference type="ChEBI" id="CHEBI:16113"/>
    </reaction>
</comment>
<feature type="transmembrane region" description="Helical" evidence="17">
    <location>
        <begin position="710"/>
        <end position="733"/>
    </location>
</feature>
<evidence type="ECO:0000259" key="19">
    <source>
        <dbReference type="PROSITE" id="PS50156"/>
    </source>
</evidence>
<keyword evidence="12" id="KW-1207">Sterol metabolism</keyword>
<dbReference type="GO" id="GO:0015485">
    <property type="term" value="F:cholesterol binding"/>
    <property type="evidence" value="ECO:0007669"/>
    <property type="project" value="TreeGrafter"/>
</dbReference>
<keyword evidence="10 17" id="KW-0472">Membrane</keyword>
<dbReference type="InterPro" id="IPR004765">
    <property type="entry name" value="NPC1-like"/>
</dbReference>
<evidence type="ECO:0000256" key="13">
    <source>
        <dbReference type="ARBA" id="ARBA00023180"/>
    </source>
</evidence>
<keyword evidence="3" id="KW-0813">Transport</keyword>
<dbReference type="EMBL" id="JARGDH010000002">
    <property type="protein sequence ID" value="KAL0275290.1"/>
    <property type="molecule type" value="Genomic_DNA"/>
</dbReference>
<dbReference type="Gene3D" id="1.20.1640.10">
    <property type="entry name" value="Multidrug efflux transporter AcrB transmembrane domain"/>
    <property type="match status" value="2"/>
</dbReference>
<feature type="compositionally biased region" description="Basic and acidic residues" evidence="16">
    <location>
        <begin position="1295"/>
        <end position="1315"/>
    </location>
</feature>
<dbReference type="GO" id="GO:0030299">
    <property type="term" value="P:intestinal cholesterol absorption"/>
    <property type="evidence" value="ECO:0007669"/>
    <property type="project" value="TreeGrafter"/>
</dbReference>
<dbReference type="PANTHER" id="PTHR45727">
    <property type="entry name" value="NPC INTRACELLULAR CHOLESTEROL TRANSPORTER 1"/>
    <property type="match status" value="1"/>
</dbReference>
<keyword evidence="6 18" id="KW-0732">Signal</keyword>
<accession>A0AAW2I1A9</accession>
<evidence type="ECO:0000256" key="7">
    <source>
        <dbReference type="ARBA" id="ARBA00022989"/>
    </source>
</evidence>
<evidence type="ECO:0000256" key="16">
    <source>
        <dbReference type="SAM" id="MobiDB-lite"/>
    </source>
</evidence>
<dbReference type="PANTHER" id="PTHR45727:SF2">
    <property type="entry name" value="NPC INTRACELLULAR CHOLESTEROL TRANSPORTER 1"/>
    <property type="match status" value="1"/>
</dbReference>
<dbReference type="FunFam" id="1.20.1640.10:FF:000010">
    <property type="entry name" value="NPC intracellular cholesterol transporter 1"/>
    <property type="match status" value="1"/>
</dbReference>
<evidence type="ECO:0000256" key="9">
    <source>
        <dbReference type="ARBA" id="ARBA00023098"/>
    </source>
</evidence>
<evidence type="ECO:0000256" key="4">
    <source>
        <dbReference type="ARBA" id="ARBA00022548"/>
    </source>
</evidence>
<gene>
    <name evidence="20" type="ORF">PYX00_003193</name>
</gene>
<dbReference type="NCBIfam" id="TIGR00917">
    <property type="entry name" value="2A060601"/>
    <property type="match status" value="1"/>
</dbReference>
<evidence type="ECO:0000256" key="18">
    <source>
        <dbReference type="SAM" id="SignalP"/>
    </source>
</evidence>
<dbReference type="GO" id="GO:0005886">
    <property type="term" value="C:plasma membrane"/>
    <property type="evidence" value="ECO:0007669"/>
    <property type="project" value="TreeGrafter"/>
</dbReference>
<comment type="caution">
    <text evidence="20">The sequence shown here is derived from an EMBL/GenBank/DDBJ whole genome shotgun (WGS) entry which is preliminary data.</text>
</comment>
<keyword evidence="9" id="KW-0443">Lipid metabolism</keyword>
<dbReference type="GO" id="GO:0008203">
    <property type="term" value="P:cholesterol metabolic process"/>
    <property type="evidence" value="ECO:0007669"/>
    <property type="project" value="UniProtKB-KW"/>
</dbReference>
<feature type="domain" description="SSD" evidence="19">
    <location>
        <begin position="647"/>
        <end position="812"/>
    </location>
</feature>
<feature type="transmembrane region" description="Helical" evidence="17">
    <location>
        <begin position="1159"/>
        <end position="1178"/>
    </location>
</feature>
<feature type="transmembrane region" description="Helical" evidence="17">
    <location>
        <begin position="863"/>
        <end position="882"/>
    </location>
</feature>
<feature type="region of interest" description="Disordered" evidence="16">
    <location>
        <begin position="1295"/>
        <end position="1330"/>
    </location>
</feature>
<evidence type="ECO:0000313" key="20">
    <source>
        <dbReference type="EMBL" id="KAL0275290.1"/>
    </source>
</evidence>
<keyword evidence="4" id="KW-0153">Cholesterol metabolism</keyword>
<dbReference type="GO" id="GO:0030301">
    <property type="term" value="P:cholesterol transport"/>
    <property type="evidence" value="ECO:0007669"/>
    <property type="project" value="UniProtKB-ARBA"/>
</dbReference>
<keyword evidence="7 17" id="KW-1133">Transmembrane helix</keyword>
<name>A0AAW2I1A9_9NEOP</name>
<feature type="compositionally biased region" description="Polar residues" evidence="16">
    <location>
        <begin position="1316"/>
        <end position="1330"/>
    </location>
</feature>
<feature type="transmembrane region" description="Helical" evidence="17">
    <location>
        <begin position="1220"/>
        <end position="1249"/>
    </location>
</feature>
<dbReference type="InterPro" id="IPR053958">
    <property type="entry name" value="HMGCR/SNAP/NPC1-like_SSD"/>
</dbReference>
<evidence type="ECO:0000256" key="15">
    <source>
        <dbReference type="ARBA" id="ARBA00034049"/>
    </source>
</evidence>
<dbReference type="GO" id="GO:0042632">
    <property type="term" value="P:cholesterol homeostasis"/>
    <property type="evidence" value="ECO:0007669"/>
    <property type="project" value="TreeGrafter"/>
</dbReference>
<evidence type="ECO:0000256" key="3">
    <source>
        <dbReference type="ARBA" id="ARBA00022448"/>
    </source>
</evidence>
<feature type="transmembrane region" description="Helical" evidence="17">
    <location>
        <begin position="381"/>
        <end position="401"/>
    </location>
</feature>
<dbReference type="InterPro" id="IPR000731">
    <property type="entry name" value="SSD"/>
</dbReference>
<organism evidence="20">
    <name type="scientific">Menopon gallinae</name>
    <name type="common">poultry shaft louse</name>
    <dbReference type="NCBI Taxonomy" id="328185"/>
    <lineage>
        <taxon>Eukaryota</taxon>
        <taxon>Metazoa</taxon>
        <taxon>Ecdysozoa</taxon>
        <taxon>Arthropoda</taxon>
        <taxon>Hexapoda</taxon>
        <taxon>Insecta</taxon>
        <taxon>Pterygota</taxon>
        <taxon>Neoptera</taxon>
        <taxon>Paraneoptera</taxon>
        <taxon>Psocodea</taxon>
        <taxon>Troctomorpha</taxon>
        <taxon>Phthiraptera</taxon>
        <taxon>Amblycera</taxon>
        <taxon>Menoponidae</taxon>
        <taxon>Menopon</taxon>
    </lineage>
</organism>
<dbReference type="Pfam" id="PF16414">
    <property type="entry name" value="NPC1_N"/>
    <property type="match status" value="1"/>
</dbReference>
<feature type="chain" id="PRO_5043441764" description="SSD domain-containing protein" evidence="18">
    <location>
        <begin position="32"/>
        <end position="1330"/>
    </location>
</feature>
<keyword evidence="13" id="KW-0325">Glycoprotein</keyword>
<evidence type="ECO:0000256" key="14">
    <source>
        <dbReference type="ARBA" id="ARBA00023221"/>
    </source>
</evidence>
<dbReference type="Pfam" id="PF22314">
    <property type="entry name" value="NPC1_MLD"/>
    <property type="match status" value="1"/>
</dbReference>
<feature type="transmembrane region" description="Helical" evidence="17">
    <location>
        <begin position="788"/>
        <end position="812"/>
    </location>
</feature>
<evidence type="ECO:0000256" key="12">
    <source>
        <dbReference type="ARBA" id="ARBA00023166"/>
    </source>
</evidence>
<feature type="signal peptide" evidence="18">
    <location>
        <begin position="1"/>
        <end position="31"/>
    </location>
</feature>
<evidence type="ECO:0000256" key="5">
    <source>
        <dbReference type="ARBA" id="ARBA00022692"/>
    </source>
</evidence>
<feature type="transmembrane region" description="Helical" evidence="17">
    <location>
        <begin position="681"/>
        <end position="704"/>
    </location>
</feature>
<evidence type="ECO:0000256" key="6">
    <source>
        <dbReference type="ARBA" id="ARBA00022729"/>
    </source>
</evidence>
<feature type="transmembrane region" description="Helical" evidence="17">
    <location>
        <begin position="1184"/>
        <end position="1208"/>
    </location>
</feature>
<dbReference type="SUPFAM" id="SSF82866">
    <property type="entry name" value="Multidrug efflux transporter AcrB transmembrane domain"/>
    <property type="match status" value="2"/>
</dbReference>
<reference evidence="20" key="1">
    <citation type="journal article" date="2024" name="Gigascience">
        <title>Chromosome-level genome of the poultry shaft louse Menopon gallinae provides insight into the host-switching and adaptive evolution of parasitic lice.</title>
        <authorList>
            <person name="Xu Y."/>
            <person name="Ma L."/>
            <person name="Liu S."/>
            <person name="Liang Y."/>
            <person name="Liu Q."/>
            <person name="He Z."/>
            <person name="Tian L."/>
            <person name="Duan Y."/>
            <person name="Cai W."/>
            <person name="Li H."/>
            <person name="Song F."/>
        </authorList>
    </citation>
    <scope>NUCLEOTIDE SEQUENCE</scope>
    <source>
        <strain evidence="20">Cailab_2023a</strain>
    </source>
</reference>
<evidence type="ECO:0000256" key="2">
    <source>
        <dbReference type="ARBA" id="ARBA00005585"/>
    </source>
</evidence>
<keyword evidence="5 17" id="KW-0812">Transmembrane</keyword>
<evidence type="ECO:0000256" key="1">
    <source>
        <dbReference type="ARBA" id="ARBA00004127"/>
    </source>
</evidence>
<feature type="transmembrane region" description="Helical" evidence="17">
    <location>
        <begin position="754"/>
        <end position="776"/>
    </location>
</feature>
<feature type="transmembrane region" description="Helical" evidence="17">
    <location>
        <begin position="1135"/>
        <end position="1152"/>
    </location>
</feature>
<dbReference type="PROSITE" id="PS50156">
    <property type="entry name" value="SSD"/>
    <property type="match status" value="1"/>
</dbReference>